<protein>
    <submittedName>
        <fullName evidence="4">Uncharacterized protein</fullName>
    </submittedName>
</protein>
<evidence type="ECO:0000259" key="2">
    <source>
        <dbReference type="Pfam" id="PF13786"/>
    </source>
</evidence>
<feature type="transmembrane region" description="Helical" evidence="1">
    <location>
        <begin position="49"/>
        <end position="71"/>
    </location>
</feature>
<dbReference type="EMBL" id="CP001034">
    <property type="protein sequence ID" value="ACB86159.1"/>
    <property type="molecule type" value="Genomic_DNA"/>
</dbReference>
<dbReference type="InParanoid" id="B2A1W2"/>
<reference evidence="4 5" key="2">
    <citation type="journal article" date="2011" name="J. Bacteriol.">
        <title>Complete genome sequence of the anaerobic, halophilic alkalithermophile Natranaerobius thermophilus JW/NM-WN-LF.</title>
        <authorList>
            <person name="Zhao B."/>
            <person name="Mesbah N.M."/>
            <person name="Dalin E."/>
            <person name="Goodwin L."/>
            <person name="Nolan M."/>
            <person name="Pitluck S."/>
            <person name="Chertkov O."/>
            <person name="Brettin T.S."/>
            <person name="Han J."/>
            <person name="Larimer F.W."/>
            <person name="Land M.L."/>
            <person name="Hauser L."/>
            <person name="Kyrpides N."/>
            <person name="Wiegel J."/>
        </authorList>
    </citation>
    <scope>NUCLEOTIDE SEQUENCE [LARGE SCALE GENOMIC DNA]</scope>
    <source>
        <strain evidence="5">ATCC BAA-1301 / DSM 18059 / JW/NM-WN-LF</strain>
    </source>
</reference>
<dbReference type="OrthoDB" id="2651437at2"/>
<dbReference type="InterPro" id="IPR040680">
    <property type="entry name" value="DUF5643"/>
</dbReference>
<accession>B2A1W2</accession>
<reference evidence="4 5" key="1">
    <citation type="submission" date="2008-04" db="EMBL/GenBank/DDBJ databases">
        <title>Complete sequence of chromosome of Natranaerobius thermophilus JW/NM-WN-LF.</title>
        <authorList>
            <consortium name="US DOE Joint Genome Institute"/>
            <person name="Copeland A."/>
            <person name="Lucas S."/>
            <person name="Lapidus A."/>
            <person name="Glavina del Rio T."/>
            <person name="Dalin E."/>
            <person name="Tice H."/>
            <person name="Bruce D."/>
            <person name="Goodwin L."/>
            <person name="Pitluck S."/>
            <person name="Chertkov O."/>
            <person name="Brettin T."/>
            <person name="Detter J.C."/>
            <person name="Han C."/>
            <person name="Kuske C.R."/>
            <person name="Schmutz J."/>
            <person name="Larimer F."/>
            <person name="Land M."/>
            <person name="Hauser L."/>
            <person name="Kyrpides N."/>
            <person name="Lykidis A."/>
            <person name="Mesbah N.M."/>
            <person name="Wiegel J."/>
        </authorList>
    </citation>
    <scope>NUCLEOTIDE SEQUENCE [LARGE SCALE GENOMIC DNA]</scope>
    <source>
        <strain evidence="5">ATCC BAA-1301 / DSM 18059 / JW/NM-WN-LF</strain>
    </source>
</reference>
<dbReference type="Gene3D" id="2.60.40.1630">
    <property type="entry name" value="bacillus anthracis domain"/>
    <property type="match status" value="1"/>
</dbReference>
<gene>
    <name evidence="4" type="ordered locus">Nther_2603</name>
</gene>
<keyword evidence="5" id="KW-1185">Reference proteome</keyword>
<keyword evidence="1" id="KW-1133">Transmembrane helix</keyword>
<keyword evidence="1" id="KW-0472">Membrane</keyword>
<dbReference type="STRING" id="457570.Nther_2603"/>
<evidence type="ECO:0000313" key="4">
    <source>
        <dbReference type="EMBL" id="ACB86159.1"/>
    </source>
</evidence>
<dbReference type="RefSeq" id="WP_012449000.1">
    <property type="nucleotide sequence ID" value="NC_010718.1"/>
</dbReference>
<sequence>MVKDFEDVIKKQIKEEQDKVSVPENLDKKIIDTVESTYKRKRPLKLKKLMTKSLTAALFIIFIFAGSVNIFPGFYAYASEIPIIGAAADWFKGDRGTEHAQEMGYDEIDGFTIEQDDIKFTFENIMIDEGRMTLSLLVSGDKITELLEEQYSNDTTLPGERTEDEDRSPHIVVAVDFLDFEHGGPRISYDYDTESHQYIKARAEKNFSQGELQEFLEEDPSELNLSVSVERHSDDQEEVLTEIENLDIDFEPEDIMHSETYSIDNKAEIPHGEFHIKDLTVNPTRMKIDTETNMSDSYSIVGYDNMYLMDNEGNRYVQEGTLLSTASADKRHKKTFYFVPSLYFELEDIDELYLGFDYVQVGDDTEKHHTVRTEEIPKSIEYMDEELQIKDITQNGEVTFKIPDTLAVSSIRVNGERTGETSTKHFQDKDYTIKTFHYDTNIEDEMDINLSRVGLNLEFHDKIELPLEYPSE</sequence>
<dbReference type="KEGG" id="nth:Nther_2603"/>
<evidence type="ECO:0000313" key="5">
    <source>
        <dbReference type="Proteomes" id="UP000001683"/>
    </source>
</evidence>
<dbReference type="Proteomes" id="UP000001683">
    <property type="component" value="Chromosome"/>
</dbReference>
<dbReference type="Pfam" id="PF18705">
    <property type="entry name" value="DUF5643"/>
    <property type="match status" value="1"/>
</dbReference>
<evidence type="ECO:0000259" key="3">
    <source>
        <dbReference type="Pfam" id="PF18705"/>
    </source>
</evidence>
<name>B2A1W2_NATTJ</name>
<feature type="domain" description="DUF5643" evidence="3">
    <location>
        <begin position="258"/>
        <end position="362"/>
    </location>
</feature>
<keyword evidence="1" id="KW-0812">Transmembrane</keyword>
<evidence type="ECO:0000256" key="1">
    <source>
        <dbReference type="SAM" id="Phobius"/>
    </source>
</evidence>
<dbReference type="AlphaFoldDB" id="B2A1W2"/>
<dbReference type="eggNOG" id="ENOG5033AE9">
    <property type="taxonomic scope" value="Bacteria"/>
</dbReference>
<dbReference type="InterPro" id="IPR025436">
    <property type="entry name" value="DUF4179"/>
</dbReference>
<dbReference type="HOGENOM" id="CLU_578505_0_0_9"/>
<dbReference type="Pfam" id="PF13786">
    <property type="entry name" value="DUF4179"/>
    <property type="match status" value="1"/>
</dbReference>
<organism evidence="4 5">
    <name type="scientific">Natranaerobius thermophilus (strain ATCC BAA-1301 / DSM 18059 / JW/NM-WN-LF)</name>
    <dbReference type="NCBI Taxonomy" id="457570"/>
    <lineage>
        <taxon>Bacteria</taxon>
        <taxon>Bacillati</taxon>
        <taxon>Bacillota</taxon>
        <taxon>Clostridia</taxon>
        <taxon>Natranaerobiales</taxon>
        <taxon>Natranaerobiaceae</taxon>
        <taxon>Natranaerobius</taxon>
    </lineage>
</organism>
<feature type="domain" description="DUF4179" evidence="2">
    <location>
        <begin position="46"/>
        <end position="138"/>
    </location>
</feature>
<proteinExistence type="predicted"/>